<dbReference type="OrthoDB" id="10258156at2759"/>
<proteinExistence type="predicted"/>
<dbReference type="EMBL" id="OU898282">
    <property type="protein sequence ID" value="CAG9838397.1"/>
    <property type="molecule type" value="Genomic_DNA"/>
</dbReference>
<dbReference type="PANTHER" id="PTHR12496">
    <property type="entry name" value="CGI-41 METHYLTRANSFERASE"/>
    <property type="match status" value="1"/>
</dbReference>
<dbReference type="AlphaFoldDB" id="A0A9N9XG47"/>
<evidence type="ECO:0000313" key="3">
    <source>
        <dbReference type="Proteomes" id="UP001153709"/>
    </source>
</evidence>
<dbReference type="Gene3D" id="3.40.50.150">
    <property type="entry name" value="Vaccinia Virus protein VP39"/>
    <property type="match status" value="1"/>
</dbReference>
<name>A0A9N9XG47_DIABA</name>
<dbReference type="Pfam" id="PF13679">
    <property type="entry name" value="Methyltransf_32"/>
    <property type="match status" value="1"/>
</dbReference>
<dbReference type="InterPro" id="IPR025714">
    <property type="entry name" value="Methyltranfer_dom"/>
</dbReference>
<sequence length="453" mass="52613">MSLPSIYLASADYFKDALDFLSKYQWLYNYPNTHILVKDILTNFPSDWCEYFQQLPNDELNNLPLNSLKNSPPSLQELINDINKLKPNLKSQDFKHEDDIFSHNCCLSNKKRHEIVILAPVIDEISKKVEADLIVDIGSGLGYLSHHLHSKYKHKVLGIECSKQYVAQAYKMQQKIYPHCKNEVQFADHYIDAQSAEKITSLIKETFTDFDPKSVSLVGLHACADLSVTVLDLFSQLERVKSLVIMPCCYHRLKLKEEQDHKEYFHNFPISTVFKDIFTKASSEYFLRRPFLRLACQQASRNFCSMSQEEHVDHSTNLMFRCVLQLVAESENLDIKRLKRKSTAHTSTIDIEDYLNHLPSTHQLKPRNSNDNQLSITDELFLNKMREKWNEYKDKCFLLEVLTGLQASLQNVCENVVLLDRVEYLKEKGFEARVQKITDDLVSPRCYALIATK</sequence>
<protein>
    <recommendedName>
        <fullName evidence="1">Methyltransferase domain-containing protein</fullName>
    </recommendedName>
</protein>
<reference evidence="2" key="1">
    <citation type="submission" date="2022-01" db="EMBL/GenBank/DDBJ databases">
        <authorList>
            <person name="King R."/>
        </authorList>
    </citation>
    <scope>NUCLEOTIDE SEQUENCE</scope>
</reference>
<feature type="domain" description="Methyltransferase" evidence="1">
    <location>
        <begin position="110"/>
        <end position="254"/>
    </location>
</feature>
<dbReference type="PANTHER" id="PTHR12496:SF0">
    <property type="entry name" value="METHYLTRANSFERASE DOMAIN-CONTAINING PROTEIN"/>
    <property type="match status" value="1"/>
</dbReference>
<accession>A0A9N9XG47</accession>
<dbReference type="InterPro" id="IPR029063">
    <property type="entry name" value="SAM-dependent_MTases_sf"/>
</dbReference>
<dbReference type="Proteomes" id="UP001153709">
    <property type="component" value="Chromosome 7"/>
</dbReference>
<gene>
    <name evidence="2" type="ORF">DIABBA_LOCUS11292</name>
</gene>
<dbReference type="InterPro" id="IPR052220">
    <property type="entry name" value="METTL25"/>
</dbReference>
<organism evidence="2 3">
    <name type="scientific">Diabrotica balteata</name>
    <name type="common">Banded cucumber beetle</name>
    <dbReference type="NCBI Taxonomy" id="107213"/>
    <lineage>
        <taxon>Eukaryota</taxon>
        <taxon>Metazoa</taxon>
        <taxon>Ecdysozoa</taxon>
        <taxon>Arthropoda</taxon>
        <taxon>Hexapoda</taxon>
        <taxon>Insecta</taxon>
        <taxon>Pterygota</taxon>
        <taxon>Neoptera</taxon>
        <taxon>Endopterygota</taxon>
        <taxon>Coleoptera</taxon>
        <taxon>Polyphaga</taxon>
        <taxon>Cucujiformia</taxon>
        <taxon>Chrysomeloidea</taxon>
        <taxon>Chrysomelidae</taxon>
        <taxon>Galerucinae</taxon>
        <taxon>Diabroticina</taxon>
        <taxon>Diabroticites</taxon>
        <taxon>Diabrotica</taxon>
    </lineage>
</organism>
<keyword evidence="3" id="KW-1185">Reference proteome</keyword>
<evidence type="ECO:0000259" key="1">
    <source>
        <dbReference type="Pfam" id="PF13679"/>
    </source>
</evidence>
<dbReference type="SUPFAM" id="SSF53335">
    <property type="entry name" value="S-adenosyl-L-methionine-dependent methyltransferases"/>
    <property type="match status" value="1"/>
</dbReference>
<evidence type="ECO:0000313" key="2">
    <source>
        <dbReference type="EMBL" id="CAG9838397.1"/>
    </source>
</evidence>